<dbReference type="Proteomes" id="UP001304300">
    <property type="component" value="Chromosome"/>
</dbReference>
<evidence type="ECO:0000313" key="5">
    <source>
        <dbReference type="Proteomes" id="UP001304300"/>
    </source>
</evidence>
<dbReference type="PROSITE" id="PS00012">
    <property type="entry name" value="PHOSPHOPANTETHEINE"/>
    <property type="match status" value="1"/>
</dbReference>
<dbReference type="KEGG" id="puo:RZN69_04415"/>
<accession>A0AAQ3LD60</accession>
<protein>
    <submittedName>
        <fullName evidence="4">Phosphopantetheine-binding protein</fullName>
    </submittedName>
</protein>
<keyword evidence="5" id="KW-1185">Reference proteome</keyword>
<sequence length="87" mass="9547">MTKEETKQRLKQLIVEALNLEDVEPDEIEDDMALMEAGLGLDSIDALELVVRLEKDFGVKISNSEEAREALASVNALADFLQAKASA</sequence>
<dbReference type="EMBL" id="CP136920">
    <property type="protein sequence ID" value="WOO42322.1"/>
    <property type="molecule type" value="Genomic_DNA"/>
</dbReference>
<evidence type="ECO:0000256" key="1">
    <source>
        <dbReference type="ARBA" id="ARBA00022450"/>
    </source>
</evidence>
<evidence type="ECO:0000259" key="3">
    <source>
        <dbReference type="PROSITE" id="PS50075"/>
    </source>
</evidence>
<dbReference type="RefSeq" id="WP_317834841.1">
    <property type="nucleotide sequence ID" value="NZ_CP136920.1"/>
</dbReference>
<organism evidence="4 5">
    <name type="scientific">Rubellicoccus peritrichatus</name>
    <dbReference type="NCBI Taxonomy" id="3080537"/>
    <lineage>
        <taxon>Bacteria</taxon>
        <taxon>Pseudomonadati</taxon>
        <taxon>Verrucomicrobiota</taxon>
        <taxon>Opitutia</taxon>
        <taxon>Puniceicoccales</taxon>
        <taxon>Cerasicoccaceae</taxon>
        <taxon>Rubellicoccus</taxon>
    </lineage>
</organism>
<dbReference type="Pfam" id="PF00550">
    <property type="entry name" value="PP-binding"/>
    <property type="match status" value="1"/>
</dbReference>
<reference evidence="4 5" key="1">
    <citation type="submission" date="2023-10" db="EMBL/GenBank/DDBJ databases">
        <title>Rubellicoccus peritrichatus gen. nov., sp. nov., isolated from an algae of coral reef tank.</title>
        <authorList>
            <person name="Luo J."/>
        </authorList>
    </citation>
    <scope>NUCLEOTIDE SEQUENCE [LARGE SCALE GENOMIC DNA]</scope>
    <source>
        <strain evidence="4 5">CR14</strain>
    </source>
</reference>
<evidence type="ECO:0000256" key="2">
    <source>
        <dbReference type="ARBA" id="ARBA00022553"/>
    </source>
</evidence>
<dbReference type="InterPro" id="IPR006162">
    <property type="entry name" value="Ppantetheine_attach_site"/>
</dbReference>
<evidence type="ECO:0000313" key="4">
    <source>
        <dbReference type="EMBL" id="WOO42322.1"/>
    </source>
</evidence>
<proteinExistence type="predicted"/>
<keyword evidence="2" id="KW-0597">Phosphoprotein</keyword>
<name>A0AAQ3LD60_9BACT</name>
<gene>
    <name evidence="4" type="ORF">RZN69_04415</name>
</gene>
<dbReference type="SUPFAM" id="SSF47336">
    <property type="entry name" value="ACP-like"/>
    <property type="match status" value="1"/>
</dbReference>
<dbReference type="Gene3D" id="1.10.1200.10">
    <property type="entry name" value="ACP-like"/>
    <property type="match status" value="1"/>
</dbReference>
<dbReference type="PROSITE" id="PS50075">
    <property type="entry name" value="CARRIER"/>
    <property type="match status" value="1"/>
</dbReference>
<dbReference type="AlphaFoldDB" id="A0AAQ3LD60"/>
<dbReference type="InterPro" id="IPR009081">
    <property type="entry name" value="PP-bd_ACP"/>
</dbReference>
<keyword evidence="1" id="KW-0596">Phosphopantetheine</keyword>
<dbReference type="InterPro" id="IPR036736">
    <property type="entry name" value="ACP-like_sf"/>
</dbReference>
<feature type="domain" description="Carrier" evidence="3">
    <location>
        <begin position="4"/>
        <end position="85"/>
    </location>
</feature>
<dbReference type="NCBIfam" id="NF006617">
    <property type="entry name" value="PRK09184.1"/>
    <property type="match status" value="1"/>
</dbReference>